<keyword evidence="2 3" id="KW-0040">ANK repeat</keyword>
<proteinExistence type="predicted"/>
<sequence length="116" mass="12743">SKQEEELRWALQGGDKDTILEKITSDNVNDQVGGRSPLHHLSDYGHIELVKYVIHLGADVNALDRHSLTPLMCAVFENHPEVVKILISSGADVTVKSPDGNPIVDCTESAEMKEIL</sequence>
<dbReference type="InterPro" id="IPR036770">
    <property type="entry name" value="Ankyrin_rpt-contain_sf"/>
</dbReference>
<dbReference type="EMBL" id="BTSY01000007">
    <property type="protein sequence ID" value="GMT36062.1"/>
    <property type="molecule type" value="Genomic_DNA"/>
</dbReference>
<feature type="non-terminal residue" evidence="4">
    <location>
        <position position="116"/>
    </location>
</feature>
<dbReference type="Pfam" id="PF12796">
    <property type="entry name" value="Ank_2"/>
    <property type="match status" value="1"/>
</dbReference>
<dbReference type="Proteomes" id="UP001432322">
    <property type="component" value="Unassembled WGS sequence"/>
</dbReference>
<evidence type="ECO:0000313" key="4">
    <source>
        <dbReference type="EMBL" id="GMT36062.1"/>
    </source>
</evidence>
<dbReference type="SMART" id="SM00248">
    <property type="entry name" value="ANK"/>
    <property type="match status" value="2"/>
</dbReference>
<name>A0AAV5WYF5_9BILA</name>
<keyword evidence="5" id="KW-1185">Reference proteome</keyword>
<dbReference type="Gene3D" id="1.25.40.20">
    <property type="entry name" value="Ankyrin repeat-containing domain"/>
    <property type="match status" value="1"/>
</dbReference>
<evidence type="ECO:0000313" key="5">
    <source>
        <dbReference type="Proteomes" id="UP001432322"/>
    </source>
</evidence>
<evidence type="ECO:0008006" key="6">
    <source>
        <dbReference type="Google" id="ProtNLM"/>
    </source>
</evidence>
<reference evidence="4" key="1">
    <citation type="submission" date="2023-10" db="EMBL/GenBank/DDBJ databases">
        <title>Genome assembly of Pristionchus species.</title>
        <authorList>
            <person name="Yoshida K."/>
            <person name="Sommer R.J."/>
        </authorList>
    </citation>
    <scope>NUCLEOTIDE SEQUENCE</scope>
    <source>
        <strain evidence="4">RS5133</strain>
    </source>
</reference>
<gene>
    <name evidence="4" type="ORF">PFISCL1PPCAC_27359</name>
</gene>
<dbReference type="PROSITE" id="PS50088">
    <property type="entry name" value="ANK_REPEAT"/>
    <property type="match status" value="2"/>
</dbReference>
<feature type="repeat" description="ANK" evidence="3">
    <location>
        <begin position="66"/>
        <end position="98"/>
    </location>
</feature>
<dbReference type="SUPFAM" id="SSF48403">
    <property type="entry name" value="Ankyrin repeat"/>
    <property type="match status" value="1"/>
</dbReference>
<evidence type="ECO:0000256" key="1">
    <source>
        <dbReference type="ARBA" id="ARBA00022737"/>
    </source>
</evidence>
<organism evidence="4 5">
    <name type="scientific">Pristionchus fissidentatus</name>
    <dbReference type="NCBI Taxonomy" id="1538716"/>
    <lineage>
        <taxon>Eukaryota</taxon>
        <taxon>Metazoa</taxon>
        <taxon>Ecdysozoa</taxon>
        <taxon>Nematoda</taxon>
        <taxon>Chromadorea</taxon>
        <taxon>Rhabditida</taxon>
        <taxon>Rhabditina</taxon>
        <taxon>Diplogasteromorpha</taxon>
        <taxon>Diplogasteroidea</taxon>
        <taxon>Neodiplogasteridae</taxon>
        <taxon>Pristionchus</taxon>
    </lineage>
</organism>
<feature type="non-terminal residue" evidence="4">
    <location>
        <position position="1"/>
    </location>
</feature>
<dbReference type="AlphaFoldDB" id="A0AAV5WYF5"/>
<evidence type="ECO:0000256" key="2">
    <source>
        <dbReference type="ARBA" id="ARBA00023043"/>
    </source>
</evidence>
<dbReference type="PROSITE" id="PS50297">
    <property type="entry name" value="ANK_REP_REGION"/>
    <property type="match status" value="2"/>
</dbReference>
<dbReference type="InterPro" id="IPR002110">
    <property type="entry name" value="Ankyrin_rpt"/>
</dbReference>
<comment type="caution">
    <text evidence="4">The sequence shown here is derived from an EMBL/GenBank/DDBJ whole genome shotgun (WGS) entry which is preliminary data.</text>
</comment>
<dbReference type="PRINTS" id="PR01415">
    <property type="entry name" value="ANKYRIN"/>
</dbReference>
<accession>A0AAV5WYF5</accession>
<protein>
    <recommendedName>
        <fullName evidence="6">Myotrophin</fullName>
    </recommendedName>
</protein>
<keyword evidence="1" id="KW-0677">Repeat</keyword>
<dbReference type="PANTHER" id="PTHR24188:SF29">
    <property type="entry name" value="GH09064P"/>
    <property type="match status" value="1"/>
</dbReference>
<feature type="repeat" description="ANK" evidence="3">
    <location>
        <begin position="33"/>
        <end position="65"/>
    </location>
</feature>
<dbReference type="PANTHER" id="PTHR24188">
    <property type="entry name" value="ANKYRIN REPEAT PROTEIN"/>
    <property type="match status" value="1"/>
</dbReference>
<evidence type="ECO:0000256" key="3">
    <source>
        <dbReference type="PROSITE-ProRule" id="PRU00023"/>
    </source>
</evidence>